<dbReference type="PANTHER" id="PTHR30176:SF3">
    <property type="entry name" value="FERREDOXIN-TYPE PROTEIN NAPH"/>
    <property type="match status" value="1"/>
</dbReference>
<organism evidence="9 10">
    <name type="scientific">Candidatus Lokiarchaeum ossiferum</name>
    <dbReference type="NCBI Taxonomy" id="2951803"/>
    <lineage>
        <taxon>Archaea</taxon>
        <taxon>Promethearchaeati</taxon>
        <taxon>Promethearchaeota</taxon>
        <taxon>Promethearchaeia</taxon>
        <taxon>Promethearchaeales</taxon>
        <taxon>Promethearchaeaceae</taxon>
        <taxon>Candidatus Lokiarchaeum</taxon>
    </lineage>
</organism>
<evidence type="ECO:0000256" key="3">
    <source>
        <dbReference type="ARBA" id="ARBA00022723"/>
    </source>
</evidence>
<dbReference type="InterPro" id="IPR017896">
    <property type="entry name" value="4Fe4S_Fe-S-bd"/>
</dbReference>
<keyword evidence="7" id="KW-1133">Transmembrane helix</keyword>
<dbReference type="Pfam" id="PF12801">
    <property type="entry name" value="Fer4_5"/>
    <property type="match status" value="1"/>
</dbReference>
<dbReference type="Gene3D" id="3.30.70.20">
    <property type="match status" value="1"/>
</dbReference>
<keyword evidence="2" id="KW-0004">4Fe-4S</keyword>
<dbReference type="EMBL" id="CP104013">
    <property type="protein sequence ID" value="UYP47455.1"/>
    <property type="molecule type" value="Genomic_DNA"/>
</dbReference>
<dbReference type="InterPro" id="IPR051684">
    <property type="entry name" value="Electron_Trans/Redox"/>
</dbReference>
<feature type="transmembrane region" description="Helical" evidence="7">
    <location>
        <begin position="24"/>
        <end position="48"/>
    </location>
</feature>
<evidence type="ECO:0000313" key="9">
    <source>
        <dbReference type="EMBL" id="UYP47455.1"/>
    </source>
</evidence>
<evidence type="ECO:0000256" key="4">
    <source>
        <dbReference type="ARBA" id="ARBA00022982"/>
    </source>
</evidence>
<gene>
    <name evidence="9" type="ORF">NEF87_003740</name>
</gene>
<feature type="transmembrane region" description="Helical" evidence="7">
    <location>
        <begin position="108"/>
        <end position="136"/>
    </location>
</feature>
<dbReference type="PROSITE" id="PS51379">
    <property type="entry name" value="4FE4S_FER_2"/>
    <property type="match status" value="2"/>
</dbReference>
<evidence type="ECO:0000256" key="6">
    <source>
        <dbReference type="ARBA" id="ARBA00023014"/>
    </source>
</evidence>
<feature type="domain" description="4Fe-4S ferredoxin-type" evidence="8">
    <location>
        <begin position="205"/>
        <end position="233"/>
    </location>
</feature>
<keyword evidence="5" id="KW-0408">Iron</keyword>
<sequence>MQTEIKVKSKTNLGLRQKIRKSILFLWLVVMPITFNLFSPILIIMAGFEATINMSIIIFAIWFLSSLIFGRAYCAYGCQWGALQEIFGETMKKKLDPNKKTRNRKVKFPVFIIWIVVVFLGPILAGGYFNGINFFYPNVAEQNQWWSFDGRAPSSLIFYFGIQISVILIFVLIPGNRGLCAYGCPMGVLGILGTKIKNFFKWPSLHLESDSSKCIKCKKCSKECPMSIDVHTLIQSENIEDMECILCGSCVDVCSHDVIKFAWKWKK</sequence>
<dbReference type="PANTHER" id="PTHR30176">
    <property type="entry name" value="FERREDOXIN-TYPE PROTEIN NAPH"/>
    <property type="match status" value="1"/>
</dbReference>
<feature type="transmembrane region" description="Helical" evidence="7">
    <location>
        <begin position="54"/>
        <end position="74"/>
    </location>
</feature>
<name>A0ABY6HVA2_9ARCH</name>
<keyword evidence="4" id="KW-0249">Electron transport</keyword>
<keyword evidence="7" id="KW-0472">Membrane</keyword>
<dbReference type="SUPFAM" id="SSF54862">
    <property type="entry name" value="4Fe-4S ferredoxins"/>
    <property type="match status" value="1"/>
</dbReference>
<evidence type="ECO:0000256" key="7">
    <source>
        <dbReference type="SAM" id="Phobius"/>
    </source>
</evidence>
<keyword evidence="6" id="KW-0411">Iron-sulfur</keyword>
<evidence type="ECO:0000256" key="5">
    <source>
        <dbReference type="ARBA" id="ARBA00023004"/>
    </source>
</evidence>
<evidence type="ECO:0000313" key="10">
    <source>
        <dbReference type="Proteomes" id="UP001208689"/>
    </source>
</evidence>
<reference evidence="9" key="1">
    <citation type="submission" date="2022-09" db="EMBL/GenBank/DDBJ databases">
        <title>Actin cytoskeleton and complex cell architecture in an #Asgard archaeon.</title>
        <authorList>
            <person name="Ponce Toledo R.I."/>
            <person name="Schleper C."/>
            <person name="Rodrigues Oliveira T."/>
            <person name="Wollweber F."/>
            <person name="Xu J."/>
            <person name="Rittmann S."/>
            <person name="Klingl A."/>
            <person name="Pilhofer M."/>
        </authorList>
    </citation>
    <scope>NUCLEOTIDE SEQUENCE</scope>
    <source>
        <strain evidence="9">B-35</strain>
    </source>
</reference>
<accession>A0ABY6HVA2</accession>
<keyword evidence="3" id="KW-0479">Metal-binding</keyword>
<dbReference type="Pfam" id="PF13237">
    <property type="entry name" value="Fer4_10"/>
    <property type="match status" value="1"/>
</dbReference>
<dbReference type="Proteomes" id="UP001208689">
    <property type="component" value="Chromosome"/>
</dbReference>
<keyword evidence="1" id="KW-0813">Transport</keyword>
<evidence type="ECO:0000256" key="2">
    <source>
        <dbReference type="ARBA" id="ARBA00022485"/>
    </source>
</evidence>
<keyword evidence="10" id="KW-1185">Reference proteome</keyword>
<keyword evidence="7" id="KW-0812">Transmembrane</keyword>
<feature type="transmembrane region" description="Helical" evidence="7">
    <location>
        <begin position="156"/>
        <end position="173"/>
    </location>
</feature>
<evidence type="ECO:0000256" key="1">
    <source>
        <dbReference type="ARBA" id="ARBA00022448"/>
    </source>
</evidence>
<feature type="domain" description="4Fe-4S ferredoxin-type" evidence="8">
    <location>
        <begin position="235"/>
        <end position="264"/>
    </location>
</feature>
<evidence type="ECO:0000259" key="8">
    <source>
        <dbReference type="PROSITE" id="PS51379"/>
    </source>
</evidence>
<protein>
    <recommendedName>
        <fullName evidence="8">4Fe-4S ferredoxin-type domain-containing protein</fullName>
    </recommendedName>
</protein>
<proteinExistence type="predicted"/>